<dbReference type="SUPFAM" id="SSF56112">
    <property type="entry name" value="Protein kinase-like (PK-like)"/>
    <property type="match status" value="1"/>
</dbReference>
<protein>
    <recommendedName>
        <fullName evidence="3">Calcium-dependent protein kinase</fullName>
    </recommendedName>
</protein>
<dbReference type="EMBL" id="JAUHHV010000012">
    <property type="protein sequence ID" value="KAK1406203.1"/>
    <property type="molecule type" value="Genomic_DNA"/>
</dbReference>
<gene>
    <name evidence="1" type="ORF">QVD17_41492</name>
</gene>
<evidence type="ECO:0000313" key="2">
    <source>
        <dbReference type="Proteomes" id="UP001229421"/>
    </source>
</evidence>
<evidence type="ECO:0008006" key="3">
    <source>
        <dbReference type="Google" id="ProtNLM"/>
    </source>
</evidence>
<sequence>MKAVQLESNSSSKVKTIIPKKLVTEESSKIIDAPKMPQHKTSITQFRNQEVKNEDHLAGPFSNKEKTIVTHKDVAIVVRQVVKVAAECHLHGLVHRDMKSEKYTDIVGSVYYVAPEVLMLKSGEEISNIEFLQI</sequence>
<organism evidence="1 2">
    <name type="scientific">Tagetes erecta</name>
    <name type="common">African marigold</name>
    <dbReference type="NCBI Taxonomy" id="13708"/>
    <lineage>
        <taxon>Eukaryota</taxon>
        <taxon>Viridiplantae</taxon>
        <taxon>Streptophyta</taxon>
        <taxon>Embryophyta</taxon>
        <taxon>Tracheophyta</taxon>
        <taxon>Spermatophyta</taxon>
        <taxon>Magnoliopsida</taxon>
        <taxon>eudicotyledons</taxon>
        <taxon>Gunneridae</taxon>
        <taxon>Pentapetalae</taxon>
        <taxon>asterids</taxon>
        <taxon>campanulids</taxon>
        <taxon>Asterales</taxon>
        <taxon>Asteraceae</taxon>
        <taxon>Asteroideae</taxon>
        <taxon>Heliantheae alliance</taxon>
        <taxon>Tageteae</taxon>
        <taxon>Tagetes</taxon>
    </lineage>
</organism>
<dbReference type="InterPro" id="IPR011009">
    <property type="entry name" value="Kinase-like_dom_sf"/>
</dbReference>
<accession>A0AAD8NFN7</accession>
<dbReference type="Gene3D" id="1.10.510.10">
    <property type="entry name" value="Transferase(Phosphotransferase) domain 1"/>
    <property type="match status" value="1"/>
</dbReference>
<dbReference type="AlphaFoldDB" id="A0AAD8NFN7"/>
<dbReference type="Proteomes" id="UP001229421">
    <property type="component" value="Unassembled WGS sequence"/>
</dbReference>
<evidence type="ECO:0000313" key="1">
    <source>
        <dbReference type="EMBL" id="KAK1406203.1"/>
    </source>
</evidence>
<keyword evidence="2" id="KW-1185">Reference proteome</keyword>
<name>A0AAD8NFN7_TARER</name>
<comment type="caution">
    <text evidence="1">The sequence shown here is derived from an EMBL/GenBank/DDBJ whole genome shotgun (WGS) entry which is preliminary data.</text>
</comment>
<proteinExistence type="predicted"/>
<reference evidence="1" key="1">
    <citation type="journal article" date="2023" name="bioRxiv">
        <title>Improved chromosome-level genome assembly for marigold (Tagetes erecta).</title>
        <authorList>
            <person name="Jiang F."/>
            <person name="Yuan L."/>
            <person name="Wang S."/>
            <person name="Wang H."/>
            <person name="Xu D."/>
            <person name="Wang A."/>
            <person name="Fan W."/>
        </authorList>
    </citation>
    <scope>NUCLEOTIDE SEQUENCE</scope>
    <source>
        <strain evidence="1">WSJ</strain>
        <tissue evidence="1">Leaf</tissue>
    </source>
</reference>